<reference evidence="9" key="2">
    <citation type="submission" date="2021-04" db="EMBL/GenBank/DDBJ databases">
        <title>Novel species in family Eggerthellaceae.</title>
        <authorList>
            <person name="Zhang G."/>
        </authorList>
    </citation>
    <scope>NUCLEOTIDE SEQUENCE</scope>
    <source>
        <strain evidence="9">Zg-886</strain>
    </source>
</reference>
<proteinExistence type="predicted"/>
<keyword evidence="6" id="KW-0949">S-adenosyl-L-methionine</keyword>
<dbReference type="GO" id="GO:0008176">
    <property type="term" value="F:tRNA (guanine(46)-N7)-methyltransferase activity"/>
    <property type="evidence" value="ECO:0007669"/>
    <property type="project" value="UniProtKB-EC"/>
</dbReference>
<dbReference type="EC" id="2.1.1.33" evidence="3"/>
<dbReference type="GO" id="GO:0043527">
    <property type="term" value="C:tRNA methyltransferase complex"/>
    <property type="evidence" value="ECO:0007669"/>
    <property type="project" value="TreeGrafter"/>
</dbReference>
<dbReference type="InterPro" id="IPR003358">
    <property type="entry name" value="tRNA_(Gua-N-7)_MeTrfase_Trmb"/>
</dbReference>
<evidence type="ECO:0000313" key="11">
    <source>
        <dbReference type="Proteomes" id="UP000671910"/>
    </source>
</evidence>
<dbReference type="RefSeq" id="WP_166339346.1">
    <property type="nucleotide sequence ID" value="NZ_CP072829.1"/>
</dbReference>
<sequence>MPHVRKPKLIDERLALHADYLAQDPASLKGRWRTLLPGCRNVRVDLGCGKGQWTVAAARLRPDELVVGIDCEPMCISFAAEHAAVGGVASSGRAKRPEDGYVAPRNAVFAIGDAAMLPGFFALGEIVHLHMNFPTPFPRKKETQRRVVGVERLAAYRPLLGEKGVLHLKTDSQPLFDYAAEQLAAAGYDIVASTRDLRSDASGFDDVDLAVSEYERKLVMRGAKLHALRAVVREGAAPNVSCEPKSLYDYLPSDLDAIDYVPLGMENALVNMRNRKRNGH</sequence>
<dbReference type="Gene3D" id="3.40.50.150">
    <property type="entry name" value="Vaccinia Virus protein VP39"/>
    <property type="match status" value="1"/>
</dbReference>
<evidence type="ECO:0000256" key="3">
    <source>
        <dbReference type="ARBA" id="ARBA00011977"/>
    </source>
</evidence>
<dbReference type="AlphaFoldDB" id="A0A9E6SU89"/>
<dbReference type="EMBL" id="CP072829">
    <property type="protein sequence ID" value="QTU84218.1"/>
    <property type="molecule type" value="Genomic_DNA"/>
</dbReference>
<keyword evidence="5" id="KW-0808">Transferase</keyword>
<dbReference type="PANTHER" id="PTHR23417">
    <property type="entry name" value="3-DEOXY-D-MANNO-OCTULOSONIC-ACID TRANSFERASE/TRNA GUANINE-N 7 - -METHYLTRANSFERASE"/>
    <property type="match status" value="1"/>
</dbReference>
<dbReference type="CDD" id="cd02440">
    <property type="entry name" value="AdoMet_MTases"/>
    <property type="match status" value="1"/>
</dbReference>
<evidence type="ECO:0000256" key="4">
    <source>
        <dbReference type="ARBA" id="ARBA00022603"/>
    </source>
</evidence>
<evidence type="ECO:0000256" key="7">
    <source>
        <dbReference type="ARBA" id="ARBA00022694"/>
    </source>
</evidence>
<dbReference type="PANTHER" id="PTHR23417:SF14">
    <property type="entry name" value="PENTACOTRIPEPTIDE-REPEAT REGION OF PRORP DOMAIN-CONTAINING PROTEIN"/>
    <property type="match status" value="1"/>
</dbReference>
<name>A0A9E6SU89_9ACTN</name>
<dbReference type="Proteomes" id="UP000671910">
    <property type="component" value="Chromosome"/>
</dbReference>
<accession>A0A9E6SU89</accession>
<evidence type="ECO:0000313" key="9">
    <source>
        <dbReference type="EMBL" id="QTU84218.1"/>
    </source>
</evidence>
<evidence type="ECO:0000256" key="5">
    <source>
        <dbReference type="ARBA" id="ARBA00022679"/>
    </source>
</evidence>
<dbReference type="Pfam" id="PF02390">
    <property type="entry name" value="Methyltransf_4"/>
    <property type="match status" value="1"/>
</dbReference>
<organism evidence="9 11">
    <name type="scientific">Xiamenia xianingshaonis</name>
    <dbReference type="NCBI Taxonomy" id="2682776"/>
    <lineage>
        <taxon>Bacteria</taxon>
        <taxon>Bacillati</taxon>
        <taxon>Actinomycetota</taxon>
        <taxon>Coriobacteriia</taxon>
        <taxon>Eggerthellales</taxon>
        <taxon>Eggerthellaceae</taxon>
        <taxon>Xiamenia</taxon>
    </lineage>
</organism>
<evidence type="ECO:0000313" key="10">
    <source>
        <dbReference type="Proteomes" id="UP000636394"/>
    </source>
</evidence>
<dbReference type="EMBL" id="WPCR01000006">
    <property type="protein sequence ID" value="NHM14167.1"/>
    <property type="molecule type" value="Genomic_DNA"/>
</dbReference>
<keyword evidence="4 9" id="KW-0489">Methyltransferase</keyword>
<evidence type="ECO:0000256" key="2">
    <source>
        <dbReference type="ARBA" id="ARBA00003015"/>
    </source>
</evidence>
<keyword evidence="10" id="KW-1185">Reference proteome</keyword>
<dbReference type="SUPFAM" id="SSF53335">
    <property type="entry name" value="S-adenosyl-L-methionine-dependent methyltransferases"/>
    <property type="match status" value="1"/>
</dbReference>
<evidence type="ECO:0000256" key="6">
    <source>
        <dbReference type="ARBA" id="ARBA00022691"/>
    </source>
</evidence>
<comment type="function">
    <text evidence="2">Catalyzes the formation of N(7)-methylguanine at position 46 (m7G46) in tRNA.</text>
</comment>
<dbReference type="Proteomes" id="UP000636394">
    <property type="component" value="Unassembled WGS sequence"/>
</dbReference>
<comment type="catalytic activity">
    <reaction evidence="1">
        <text>guanosine(46) in tRNA + S-adenosyl-L-methionine = N(7)-methylguanosine(46) in tRNA + S-adenosyl-L-homocysteine</text>
        <dbReference type="Rhea" id="RHEA:42708"/>
        <dbReference type="Rhea" id="RHEA-COMP:10188"/>
        <dbReference type="Rhea" id="RHEA-COMP:10189"/>
        <dbReference type="ChEBI" id="CHEBI:57856"/>
        <dbReference type="ChEBI" id="CHEBI:59789"/>
        <dbReference type="ChEBI" id="CHEBI:74269"/>
        <dbReference type="ChEBI" id="CHEBI:74480"/>
        <dbReference type="EC" id="2.1.1.33"/>
    </reaction>
</comment>
<reference evidence="8 10" key="1">
    <citation type="submission" date="2019-11" db="EMBL/GenBank/DDBJ databases">
        <title>Eggerthellaceae novel genus isolated from the rectal contents of marmort.</title>
        <authorList>
            <person name="Zhang G."/>
        </authorList>
    </citation>
    <scope>NUCLEOTIDE SEQUENCE [LARGE SCALE GENOMIC DNA]</scope>
    <source>
        <strain evidence="10">zg-886</strain>
        <strain evidence="8">Zg-886</strain>
    </source>
</reference>
<keyword evidence="7" id="KW-0819">tRNA processing</keyword>
<gene>
    <name evidence="8" type="ORF">GMI68_05200</name>
    <name evidence="9" type="ORF">J7S26_07670</name>
</gene>
<evidence type="ECO:0000313" key="8">
    <source>
        <dbReference type="EMBL" id="NHM14167.1"/>
    </source>
</evidence>
<dbReference type="InterPro" id="IPR029063">
    <property type="entry name" value="SAM-dependent_MTases_sf"/>
</dbReference>
<dbReference type="PROSITE" id="PS51625">
    <property type="entry name" value="SAM_MT_TRMB"/>
    <property type="match status" value="1"/>
</dbReference>
<evidence type="ECO:0000256" key="1">
    <source>
        <dbReference type="ARBA" id="ARBA00000142"/>
    </source>
</evidence>
<dbReference type="KEGG" id="ebz:J7S26_07670"/>
<protein>
    <recommendedName>
        <fullName evidence="3">tRNA (guanine(46)-N(7))-methyltransferase</fullName>
        <ecNumber evidence="3">2.1.1.33</ecNumber>
    </recommendedName>
</protein>